<dbReference type="EMBL" id="DTPI01000009">
    <property type="protein sequence ID" value="HGE65910.1"/>
    <property type="molecule type" value="Genomic_DNA"/>
</dbReference>
<sequence length="448" mass="50732">MSSEIIGWLTGFALLTVAVTYIIITVSPQINSLSENSAIELAKIQMSFLDYSVSRSSLGESPSQRVKLNLFGGTLTVDSDGNWLEIIAVRSGSDIIIYNNTIGRIIYAKGSTVIGYEGGGIWTEKTVISPPEFHYVGNTLTLPIIKIVNNYSVSGYAVELPIINEGATIYYPNETRNFVNPVREAIHYIEIRLKSDFYKAWAKFFETYNYKYSIDHDNRTITVRLFVDWSNVRIRMSNLEEGVIIGILNESNTTPFSTLIFHFENLSSDFNLPIYTDTGMYELCISFKKTGGGNNVDYLVVAFIDNVNNTYESWISTEPIPWSNNAQDIDLLNSSIMMEYTDKLRGVDVYDIQGKKFSETTVTWGNNIDAVDGLDLSEGALKSLNEVIQHYFYVLAKKTEGMIVLKKPPGQKYKGYDKENSWIYFDADTVGSILFLYIHDHRIRLESY</sequence>
<dbReference type="AlphaFoldDB" id="A0A7C3UBJ1"/>
<dbReference type="Pfam" id="PF23960">
    <property type="entry name" value="DUF7289"/>
    <property type="match status" value="1"/>
</dbReference>
<evidence type="ECO:0000313" key="2">
    <source>
        <dbReference type="EMBL" id="HGE65910.1"/>
    </source>
</evidence>
<accession>A0A7C3UBJ1</accession>
<keyword evidence="1" id="KW-1133">Transmembrane helix</keyword>
<keyword evidence="1" id="KW-0472">Membrane</keyword>
<feature type="transmembrane region" description="Helical" evidence="1">
    <location>
        <begin position="6"/>
        <end position="24"/>
    </location>
</feature>
<gene>
    <name evidence="2" type="ORF">ENX77_02100</name>
</gene>
<organism evidence="2">
    <name type="scientific">Geoglobus ahangari</name>
    <dbReference type="NCBI Taxonomy" id="113653"/>
    <lineage>
        <taxon>Archaea</taxon>
        <taxon>Methanobacteriati</taxon>
        <taxon>Methanobacteriota</taxon>
        <taxon>Archaeoglobi</taxon>
        <taxon>Archaeoglobales</taxon>
        <taxon>Archaeoglobaceae</taxon>
        <taxon>Geoglobus</taxon>
    </lineage>
</organism>
<evidence type="ECO:0000256" key="1">
    <source>
        <dbReference type="SAM" id="Phobius"/>
    </source>
</evidence>
<protein>
    <submittedName>
        <fullName evidence="2">Uncharacterized protein</fullName>
    </submittedName>
</protein>
<dbReference type="InterPro" id="IPR055713">
    <property type="entry name" value="DUF7289"/>
</dbReference>
<name>A0A7C3UBJ1_9EURY</name>
<comment type="caution">
    <text evidence="2">The sequence shown here is derived from an EMBL/GenBank/DDBJ whole genome shotgun (WGS) entry which is preliminary data.</text>
</comment>
<keyword evidence="1" id="KW-0812">Transmembrane</keyword>
<proteinExistence type="predicted"/>
<reference evidence="2" key="1">
    <citation type="journal article" date="2020" name="mSystems">
        <title>Genome- and Community-Level Interaction Insights into Carbon Utilization and Element Cycling Functions of Hydrothermarchaeota in Hydrothermal Sediment.</title>
        <authorList>
            <person name="Zhou Z."/>
            <person name="Liu Y."/>
            <person name="Xu W."/>
            <person name="Pan J."/>
            <person name="Luo Z.H."/>
            <person name="Li M."/>
        </authorList>
    </citation>
    <scope>NUCLEOTIDE SEQUENCE [LARGE SCALE GENOMIC DNA]</scope>
    <source>
        <strain evidence="2">SpSt-97</strain>
    </source>
</reference>